<name>A0A7R8WC56_9CRUS</name>
<dbReference type="AlphaFoldDB" id="A0A7R8WC56"/>
<organism evidence="1">
    <name type="scientific">Cyprideis torosa</name>
    <dbReference type="NCBI Taxonomy" id="163714"/>
    <lineage>
        <taxon>Eukaryota</taxon>
        <taxon>Metazoa</taxon>
        <taxon>Ecdysozoa</taxon>
        <taxon>Arthropoda</taxon>
        <taxon>Crustacea</taxon>
        <taxon>Oligostraca</taxon>
        <taxon>Ostracoda</taxon>
        <taxon>Podocopa</taxon>
        <taxon>Podocopida</taxon>
        <taxon>Cytherocopina</taxon>
        <taxon>Cytheroidea</taxon>
        <taxon>Cytherideidae</taxon>
        <taxon>Cyprideis</taxon>
    </lineage>
</organism>
<evidence type="ECO:0000313" key="1">
    <source>
        <dbReference type="EMBL" id="CAD7228832.1"/>
    </source>
</evidence>
<dbReference type="EMBL" id="OB661718">
    <property type="protein sequence ID" value="CAD7228832.1"/>
    <property type="molecule type" value="Genomic_DNA"/>
</dbReference>
<reference evidence="1" key="1">
    <citation type="submission" date="2020-11" db="EMBL/GenBank/DDBJ databases">
        <authorList>
            <person name="Tran Van P."/>
        </authorList>
    </citation>
    <scope>NUCLEOTIDE SEQUENCE</scope>
</reference>
<gene>
    <name evidence="1" type="ORF">CTOB1V02_LOCUS6710</name>
</gene>
<protein>
    <submittedName>
        <fullName evidence="1">Uncharacterized protein</fullName>
    </submittedName>
</protein>
<proteinExistence type="predicted"/>
<sequence>MKTCVILLIATALLAEVLQEAKAQQTSAEGEAEDLEDPEDLHRLSSVATRQMFRPASISRSTWKAKRGGRDTLSGGDGGGDEGTEEGLHWVADSFLLDLELLLSRPSSIWIPGRSRFAFIKKLEHLTKPEAISSLMA</sequence>
<accession>A0A7R8WC56</accession>